<evidence type="ECO:0000313" key="1">
    <source>
        <dbReference type="EMBL" id="MER2493900.1"/>
    </source>
</evidence>
<dbReference type="InterPro" id="IPR013320">
    <property type="entry name" value="ConA-like_dom_sf"/>
</dbReference>
<evidence type="ECO:0008006" key="3">
    <source>
        <dbReference type="Google" id="ProtNLM"/>
    </source>
</evidence>
<feature type="non-terminal residue" evidence="1">
    <location>
        <position position="1"/>
    </location>
</feature>
<dbReference type="InterPro" id="IPR013783">
    <property type="entry name" value="Ig-like_fold"/>
</dbReference>
<reference evidence="1 2" key="1">
    <citation type="submission" date="2024-06" db="EMBL/GenBank/DDBJ databases">
        <authorList>
            <person name="Chen R.Y."/>
        </authorList>
    </citation>
    <scope>NUCLEOTIDE SEQUENCE [LARGE SCALE GENOMIC DNA]</scope>
    <source>
        <strain evidence="1 2">D2</strain>
    </source>
</reference>
<evidence type="ECO:0000313" key="2">
    <source>
        <dbReference type="Proteomes" id="UP001467690"/>
    </source>
</evidence>
<keyword evidence="2" id="KW-1185">Reference proteome</keyword>
<dbReference type="RefSeq" id="WP_350402930.1">
    <property type="nucleotide sequence ID" value="NZ_JBELOE010000275.1"/>
</dbReference>
<dbReference type="Gene3D" id="2.60.120.200">
    <property type="match status" value="1"/>
</dbReference>
<dbReference type="SUPFAM" id="SSF49899">
    <property type="entry name" value="Concanavalin A-like lectins/glucanases"/>
    <property type="match status" value="1"/>
</dbReference>
<sequence>SISDYQNQNIEPLPFLGVGQQLVMEVGGKEVELTLGQNQQLTFNNPANLHQLEGEDFLFLQLYDNQDPDNILWEYAFQMLTADTRWAGYDNIGEDGTIYVSADDTKVPLQGMIIGYQEGSDIPSVTWRAKEGVVNQVEDFQHEYKHQGVFPADISLLPQVGNRVTMELELNGSDLKVTLPTIEVEPGAPATLWAEAVTSEMYVEGHQFIDVHIAVNDQFGNPVQDGTAITYGIDGSAIIDEEATKYETTNGIAKARLRGAALAQIDNTLTIQVNDIQQSVPFIVKPLTVEIDPLPQSVEQEELLLVTARVLDDESNLVEGIEVDISSTFGRVTEQIAITNQQGEVQVAIHTGFYPNDNAQIVATVGLSSLQTAQTIVNKKPGQIVSTHDTLIVGDQAQAGQAQLQRFDGLNVGMDYAISRTIDIPGIQGQSHTLTLGSLLEPNLVPVASWGLHELDEEKTYALEHNNLHLALINYAEHTRVHPNGVGKSLYFNRNAHLKSENKDTGEKIYLPSSLSVLNQSQLRPDNGLGIRLDMRPGLLKDESSNDTFIQKGGMLVDIAGGTQTLKLNDAFELEFTIHNNTGKHQVKSAPLSHDTWYKVAARYYQGQLTLQVNDTTYEQSTDGSNLNYSVTTKGVVIGENFTGHLSRVKIYDWRSQPLVAFADGSYSKTLTYTQNDTQSVTLVSSGQLHQQTGSQISLVRVGFNQNQYQGFIGVMSLAHYEAVGTQMIASKIIKNAPEYAYFNKQYNSNPNIPQIPFIAQAHANWVVDWVVDNAYDIVVGTIGFLIPYEETISMFKQVYYLA</sequence>
<accession>A0ABV1RLT4</accession>
<feature type="non-terminal residue" evidence="1">
    <location>
        <position position="803"/>
    </location>
</feature>
<dbReference type="EMBL" id="JBELOE010000275">
    <property type="protein sequence ID" value="MER2493900.1"/>
    <property type="molecule type" value="Genomic_DNA"/>
</dbReference>
<comment type="caution">
    <text evidence="1">The sequence shown here is derived from an EMBL/GenBank/DDBJ whole genome shotgun (WGS) entry which is preliminary data.</text>
</comment>
<protein>
    <recommendedName>
        <fullName evidence="3">Big-1 domain-containing protein</fullName>
    </recommendedName>
</protein>
<dbReference type="SUPFAM" id="SSF49373">
    <property type="entry name" value="Invasin/intimin cell-adhesion fragments"/>
    <property type="match status" value="1"/>
</dbReference>
<proteinExistence type="predicted"/>
<name>A0ABV1RLT4_9ALTE</name>
<dbReference type="Gene3D" id="2.60.40.10">
    <property type="entry name" value="Immunoglobulins"/>
    <property type="match status" value="2"/>
</dbReference>
<gene>
    <name evidence="1" type="ORF">ABS311_18655</name>
</gene>
<organism evidence="1 2">
    <name type="scientific">Catenovulum sediminis</name>
    <dbReference type="NCBI Taxonomy" id="1740262"/>
    <lineage>
        <taxon>Bacteria</taxon>
        <taxon>Pseudomonadati</taxon>
        <taxon>Pseudomonadota</taxon>
        <taxon>Gammaproteobacteria</taxon>
        <taxon>Alteromonadales</taxon>
        <taxon>Alteromonadaceae</taxon>
        <taxon>Catenovulum</taxon>
    </lineage>
</organism>
<dbReference type="Proteomes" id="UP001467690">
    <property type="component" value="Unassembled WGS sequence"/>
</dbReference>
<dbReference type="InterPro" id="IPR008964">
    <property type="entry name" value="Invasin/intimin_cell_adhesion"/>
</dbReference>